<protein>
    <submittedName>
        <fullName evidence="1">TPR-like protein</fullName>
    </submittedName>
</protein>
<dbReference type="EMBL" id="MU393453">
    <property type="protein sequence ID" value="KAI4866922.1"/>
    <property type="molecule type" value="Genomic_DNA"/>
</dbReference>
<sequence length="1150" mass="130262">MSRPFSSTFDALQAHFAQQPNEPDQQDHQRTGAVMPPGQTQNLDPNISSTTAGFQIRPNNVPIQPKPFPGFQPRARRELPTIPQYPASGISPGLGNQAILPRPPGMHFDAPVGTPGAQSFGPPSGNAFTPRSGEVLPQPGIPATKPGNVTTDSTNQMMDEEDELDPIDTATDALLERQNVLFQDNHPLPKLPRIRGLSAKHFMGEAKSNQSTRRRRGNTRKRGPRKAVEPTGDIKYRLNMASNAWMDGRLDEAISYVEDAIRINAETYRAWTLLASFLQEKGDQKGVFTAKVIAATLQPKEINGWLQCAELGIELQKEYPEEANEFLQQAIFSYSSALRVDSKHRPARHGRAAIYFDMGRLKSAAKDYTVLVETCAYDVYALRGLAKVSVLLEDTGKPQFADKPKVAIEAYRQCFAYFKEHGFDSRYPFDWEDIEMFVELLAYTEQFQEAIRELGSLSRWLLTRSDEVFWDVESDDREWDVDNIRRLDVASYQEGKYPASSYGSGLPLELRTKLAVYRLKLGQEDEAMRHLEFIDPDSSDKLVNEYPHLLLEGAAALYEANNLSLALRYYEPLRAPDLLDAESLVRVGRCYLDAGDKRQAEECFTAAIDQDESSSESCIDARYELAKMYEAAREEREAYILVNEAIRLQEARERAREENNGEDDNDEDRDDDDDVANAREPGTGMEAEPKLKRAKRPPKPKGEKSKKERKPKAEPARRRPKVFARTEELQLEEKIRASELADAWQVVRDSQAASKADGGANGPSNKFMAAAQKLVDDFRSYREFYPWDKYLAHLGLDQAREKVMSRKGNRNLLAMVERLSHNLNPEDPNTDRQPKQVAISYRGVPFDDWLDLFIEYAIGLAQTGRFQQAYKVCESARDATIFSRSKENMFLIHVAWAACALRGRDEEICVAVARWLMREYQYDTDPFRMFSALSRLCLSPASWYASGPVQKYMLRQIKLMDRAIGARVAEDSGDEDDAPTGRVYPSKNLDITLLMLYGFILFISSSFTYALNYFTRAYTLDRENGMVLLTIGHCYVHYALKRQSENRQYLLTQGFLFLHKYYDLKQGSLDVAQRQEAHFNLARSYHAIGLPHLAAKFYQLALQEVPDDSGNGIMGRNDLTLDAAYNLQHICWTGGDTGAVKAIAEKYLVL</sequence>
<evidence type="ECO:0000313" key="1">
    <source>
        <dbReference type="EMBL" id="KAI4866922.1"/>
    </source>
</evidence>
<keyword evidence="2" id="KW-1185">Reference proteome</keyword>
<reference evidence="1 2" key="1">
    <citation type="journal article" date="2022" name="New Phytol.">
        <title>Ecological generalism drives hyperdiversity of secondary metabolite gene clusters in xylarialean endophytes.</title>
        <authorList>
            <person name="Franco M.E.E."/>
            <person name="Wisecaver J.H."/>
            <person name="Arnold A.E."/>
            <person name="Ju Y.M."/>
            <person name="Slot J.C."/>
            <person name="Ahrendt S."/>
            <person name="Moore L.P."/>
            <person name="Eastman K.E."/>
            <person name="Scott K."/>
            <person name="Konkel Z."/>
            <person name="Mondo S.J."/>
            <person name="Kuo A."/>
            <person name="Hayes R.D."/>
            <person name="Haridas S."/>
            <person name="Andreopoulos B."/>
            <person name="Riley R."/>
            <person name="LaButti K."/>
            <person name="Pangilinan J."/>
            <person name="Lipzen A."/>
            <person name="Amirebrahimi M."/>
            <person name="Yan J."/>
            <person name="Adam C."/>
            <person name="Keymanesh K."/>
            <person name="Ng V."/>
            <person name="Louie K."/>
            <person name="Northen T."/>
            <person name="Drula E."/>
            <person name="Henrissat B."/>
            <person name="Hsieh H.M."/>
            <person name="Youens-Clark K."/>
            <person name="Lutzoni F."/>
            <person name="Miadlikowska J."/>
            <person name="Eastwood D.C."/>
            <person name="Hamelin R.C."/>
            <person name="Grigoriev I.V."/>
            <person name="U'Ren J.M."/>
        </authorList>
    </citation>
    <scope>NUCLEOTIDE SEQUENCE [LARGE SCALE GENOMIC DNA]</scope>
    <source>
        <strain evidence="1 2">CBS 119005</strain>
    </source>
</reference>
<gene>
    <name evidence="1" type="ORF">F4820DRAFT_235584</name>
</gene>
<organism evidence="1 2">
    <name type="scientific">Hypoxylon rubiginosum</name>
    <dbReference type="NCBI Taxonomy" id="110542"/>
    <lineage>
        <taxon>Eukaryota</taxon>
        <taxon>Fungi</taxon>
        <taxon>Dikarya</taxon>
        <taxon>Ascomycota</taxon>
        <taxon>Pezizomycotina</taxon>
        <taxon>Sordariomycetes</taxon>
        <taxon>Xylariomycetidae</taxon>
        <taxon>Xylariales</taxon>
        <taxon>Hypoxylaceae</taxon>
        <taxon>Hypoxylon</taxon>
    </lineage>
</organism>
<proteinExistence type="predicted"/>
<comment type="caution">
    <text evidence="1">The sequence shown here is derived from an EMBL/GenBank/DDBJ whole genome shotgun (WGS) entry which is preliminary data.</text>
</comment>
<name>A0ACB9Z634_9PEZI</name>
<accession>A0ACB9Z634</accession>
<evidence type="ECO:0000313" key="2">
    <source>
        <dbReference type="Proteomes" id="UP001497700"/>
    </source>
</evidence>
<dbReference type="Proteomes" id="UP001497700">
    <property type="component" value="Unassembled WGS sequence"/>
</dbReference>